<dbReference type="AlphaFoldDB" id="A0A0B5D8G9"/>
<reference evidence="1 2" key="1">
    <citation type="submission" date="2013-04" db="EMBL/GenBank/DDBJ databases">
        <title>Complete genome sequence of Corynebacterium humireducens DSM 45392(T), isolated from a wastewater-fed microbial fuel cell.</title>
        <authorList>
            <person name="Ruckert C."/>
            <person name="Albersmeier A."/>
            <person name="Kalinowski J."/>
        </authorList>
    </citation>
    <scope>NUCLEOTIDE SEQUENCE [LARGE SCALE GENOMIC DNA]</scope>
    <source>
        <strain evidence="2">MFC-5</strain>
    </source>
</reference>
<dbReference type="STRING" id="1223515.B842_03325"/>
<dbReference type="RefSeq" id="WP_052437708.1">
    <property type="nucleotide sequence ID" value="NZ_BCSU01000030.1"/>
</dbReference>
<protein>
    <submittedName>
        <fullName evidence="1">Uncharacterized protein</fullName>
    </submittedName>
</protein>
<evidence type="ECO:0000313" key="2">
    <source>
        <dbReference type="Proteomes" id="UP000031524"/>
    </source>
</evidence>
<accession>A0A0B5D8G9</accession>
<sequence>MRGIIPVTGQVIEALRDQFVDPVSPPLGGVVPEVEHRPGMDVALDGLFVGDCPGLVWTNVIRLFRTDQFPAESDTIAPCRGTPAAIIQVGAARCVGTVDAQGYPPSAERMEHDALVGLDDAARLERALCLAARRLEDKNLIHSATWSAAEPIGPQGGVLAWVMSLTVQLA</sequence>
<dbReference type="EMBL" id="CP005286">
    <property type="protein sequence ID" value="AJE32518.1"/>
    <property type="molecule type" value="Genomic_DNA"/>
</dbReference>
<dbReference type="Proteomes" id="UP000031524">
    <property type="component" value="Chromosome"/>
</dbReference>
<name>A0A0B5D8G9_9CORY</name>
<dbReference type="KEGG" id="chm:B842_03325"/>
<dbReference type="HOGENOM" id="CLU_1568106_0_0_11"/>
<organism evidence="1 2">
    <name type="scientific">Corynebacterium humireducens NBRC 106098 = DSM 45392</name>
    <dbReference type="NCBI Taxonomy" id="1223515"/>
    <lineage>
        <taxon>Bacteria</taxon>
        <taxon>Bacillati</taxon>
        <taxon>Actinomycetota</taxon>
        <taxon>Actinomycetes</taxon>
        <taxon>Mycobacteriales</taxon>
        <taxon>Corynebacteriaceae</taxon>
        <taxon>Corynebacterium</taxon>
    </lineage>
</organism>
<proteinExistence type="predicted"/>
<keyword evidence="2" id="KW-1185">Reference proteome</keyword>
<evidence type="ECO:0000313" key="1">
    <source>
        <dbReference type="EMBL" id="AJE32518.1"/>
    </source>
</evidence>
<dbReference type="OrthoDB" id="4550370at2"/>
<gene>
    <name evidence="1" type="ORF">B842_03325</name>
</gene>